<dbReference type="PATRIC" id="fig|1423740.3.peg.1519"/>
<gene>
    <name evidence="1" type="ORF">FC36_GL001410</name>
</gene>
<comment type="caution">
    <text evidence="1">The sequence shown here is derived from an EMBL/GenBank/DDBJ whole genome shotgun (WGS) entry which is preliminary data.</text>
</comment>
<dbReference type="Pfam" id="PF10934">
    <property type="entry name" value="Sheath_initiator"/>
    <property type="match status" value="1"/>
</dbReference>
<protein>
    <submittedName>
        <fullName evidence="1">Uncharacterized protein</fullName>
    </submittedName>
</protein>
<dbReference type="STRING" id="1423740.FC36_GL001410"/>
<dbReference type="EMBL" id="AZFH01000031">
    <property type="protein sequence ID" value="KRL81815.1"/>
    <property type="molecule type" value="Genomic_DNA"/>
</dbReference>
<dbReference type="OrthoDB" id="2088193at2"/>
<dbReference type="Proteomes" id="UP000051048">
    <property type="component" value="Unassembled WGS sequence"/>
</dbReference>
<evidence type="ECO:0000313" key="1">
    <source>
        <dbReference type="EMBL" id="KRL81815.1"/>
    </source>
</evidence>
<reference evidence="1 2" key="1">
    <citation type="journal article" date="2015" name="Genome Announc.">
        <title>Expanding the biotechnology potential of lactobacilli through comparative genomics of 213 strains and associated genera.</title>
        <authorList>
            <person name="Sun Z."/>
            <person name="Harris H.M."/>
            <person name="McCann A."/>
            <person name="Guo C."/>
            <person name="Argimon S."/>
            <person name="Zhang W."/>
            <person name="Yang X."/>
            <person name="Jeffery I.B."/>
            <person name="Cooney J.C."/>
            <person name="Kagawa T.F."/>
            <person name="Liu W."/>
            <person name="Song Y."/>
            <person name="Salvetti E."/>
            <person name="Wrobel A."/>
            <person name="Rasinkangas P."/>
            <person name="Parkhill J."/>
            <person name="Rea M.C."/>
            <person name="O'Sullivan O."/>
            <person name="Ritari J."/>
            <person name="Douillard F.P."/>
            <person name="Paul Ross R."/>
            <person name="Yang R."/>
            <person name="Briner A.E."/>
            <person name="Felis G.E."/>
            <person name="de Vos W.M."/>
            <person name="Barrangou R."/>
            <person name="Klaenhammer T.R."/>
            <person name="Caufield P.W."/>
            <person name="Cui Y."/>
            <person name="Zhang H."/>
            <person name="O'Toole P.W."/>
        </authorList>
    </citation>
    <scope>NUCLEOTIDE SEQUENCE [LARGE SCALE GENOMIC DNA]</scope>
    <source>
        <strain evidence="1 2">DSM 15833</strain>
    </source>
</reference>
<dbReference type="AlphaFoldDB" id="A0A0R1TKP2"/>
<accession>A0A0R1TKP2</accession>
<proteinExistence type="predicted"/>
<dbReference type="InterPro" id="IPR020288">
    <property type="entry name" value="Sheath_initiator"/>
</dbReference>
<dbReference type="SUPFAM" id="SSF160719">
    <property type="entry name" value="gpW/gp25-like"/>
    <property type="match status" value="1"/>
</dbReference>
<name>A0A0R1TKP2_9LACO</name>
<dbReference type="Gene3D" id="3.10.450.40">
    <property type="match status" value="1"/>
</dbReference>
<sequence length="115" mass="12829">MKDIKLNSDGDFTFADNDIQVVSDLEEIEQTVSLVVKTRKGEFFADENLGMDQSFLTEKGATDTYIASCITDALSQEERVINANVTKIERNNRDLTIAFTVNLNDGQMIESEVSV</sequence>
<evidence type="ECO:0000313" key="2">
    <source>
        <dbReference type="Proteomes" id="UP000051048"/>
    </source>
</evidence>
<dbReference type="RefSeq" id="WP_025021128.1">
    <property type="nucleotide sequence ID" value="NZ_AZFH01000031.1"/>
</dbReference>
<organism evidence="1 2">
    <name type="scientific">Ligilactobacillus equi DSM 15833 = JCM 10991</name>
    <dbReference type="NCBI Taxonomy" id="1423740"/>
    <lineage>
        <taxon>Bacteria</taxon>
        <taxon>Bacillati</taxon>
        <taxon>Bacillota</taxon>
        <taxon>Bacilli</taxon>
        <taxon>Lactobacillales</taxon>
        <taxon>Lactobacillaceae</taxon>
        <taxon>Ligilactobacillus</taxon>
    </lineage>
</organism>